<dbReference type="GO" id="GO:0000981">
    <property type="term" value="F:DNA-binding transcription factor activity, RNA polymerase II-specific"/>
    <property type="evidence" value="ECO:0007669"/>
    <property type="project" value="InterPro"/>
</dbReference>
<keyword evidence="6" id="KW-1185">Reference proteome</keyword>
<dbReference type="InterPro" id="IPR001138">
    <property type="entry name" value="Zn2Cys6_DnaBD"/>
</dbReference>
<gene>
    <name evidence="5" type="ORF">CSUB01_09240</name>
</gene>
<dbReference type="PROSITE" id="PS00463">
    <property type="entry name" value="ZN2_CY6_FUNGAL_1"/>
    <property type="match status" value="1"/>
</dbReference>
<feature type="compositionally biased region" description="Polar residues" evidence="3">
    <location>
        <begin position="95"/>
        <end position="104"/>
    </location>
</feature>
<accession>A0A066XKR9</accession>
<dbReference type="InterPro" id="IPR036864">
    <property type="entry name" value="Zn2-C6_fun-type_DNA-bd_sf"/>
</dbReference>
<sequence length="753" mass="84158">MASSLTSRSRLACVACTRRKVKCSKTVPCTNCLRRGEEQSCTSDAVDNTRPASPTSARPSSAQPRRSASSSSSRTSIEEIAYLRRKVSELENEARVNSLSNPRNHGSPIEYGRPGPPTNTLSDFNAIQDDPRLREPLLPQIVSTEIVPERIEVDDRSMKDAASILEFLAWGRRKDPEYHPTVSPEATAIFAPGSEGPRTHEGEKETVLDFGECSQLAVIQLLLPDSRVVWDLVQYHNESLLWYHGSIFAPTFRTQLAAFYSEHNGLIESEGVDLQWVALLFSVLTASLVCAPSRRAHAWGFRDSERETLSRRWFEAMVVCLNRAHYTTNLSILSCQAIATATISAHPLGHSNSQSIHLAAAVRIAQSLGLHRLKYDIAESNVEKETGRRVWCQLCSQDWFGIPFSESYLISPLYSTSEPPRNCHDHDLLPQPKDVPTITSYSRFLLDIAKIMPQLQDGLMTNNTAYTRYKQVLIWDARLRILATVERPGFLTNTPIEASWPIWVPWARRTLAISSSHKIIMIHRSFLSDSFTNPAFAFTRLTCIAASKTIIKEYKAVSQEDGPVLWVHQAFSVAASIILLLDVLHRTPGEAEHAEHRQLAESVIGILESYGNSAIAARGVKLLQALILEVSSAMSLRQNRKRPREDDGVCTPSGKHTANFDVHRFVKKFCEANTANQHREQENDRASPRPREPLVEASVSDTTQTRHGEARSHGLNMPDPSRADATFTFPFGGLDSGNNFENLLYLANYDCFN</sequence>
<comment type="subcellular location">
    <subcellularLocation>
        <location evidence="1">Nucleus</location>
    </subcellularLocation>
</comment>
<dbReference type="SUPFAM" id="SSF57701">
    <property type="entry name" value="Zn2/Cys6 DNA-binding domain"/>
    <property type="match status" value="1"/>
</dbReference>
<evidence type="ECO:0000256" key="3">
    <source>
        <dbReference type="SAM" id="MobiDB-lite"/>
    </source>
</evidence>
<dbReference type="AlphaFoldDB" id="A0A066XKR9"/>
<dbReference type="SMART" id="SM00066">
    <property type="entry name" value="GAL4"/>
    <property type="match status" value="1"/>
</dbReference>
<evidence type="ECO:0000256" key="1">
    <source>
        <dbReference type="ARBA" id="ARBA00004123"/>
    </source>
</evidence>
<dbReference type="OrthoDB" id="410267at2759"/>
<evidence type="ECO:0000313" key="6">
    <source>
        <dbReference type="Proteomes" id="UP000027238"/>
    </source>
</evidence>
<dbReference type="Gene3D" id="4.10.240.10">
    <property type="entry name" value="Zn(2)-C6 fungal-type DNA-binding domain"/>
    <property type="match status" value="1"/>
</dbReference>
<protein>
    <recommendedName>
        <fullName evidence="4">Zn(2)-C6 fungal-type domain-containing protein</fullName>
    </recommendedName>
</protein>
<feature type="region of interest" description="Disordered" evidence="3">
    <location>
        <begin position="673"/>
        <end position="721"/>
    </location>
</feature>
<keyword evidence="2" id="KW-0539">Nucleus</keyword>
<evidence type="ECO:0000256" key="2">
    <source>
        <dbReference type="ARBA" id="ARBA00023242"/>
    </source>
</evidence>
<dbReference type="HOGENOM" id="CLU_013987_1_1_1"/>
<dbReference type="CDD" id="cd12148">
    <property type="entry name" value="fungal_TF_MHR"/>
    <property type="match status" value="1"/>
</dbReference>
<feature type="compositionally biased region" description="Low complexity" evidence="3">
    <location>
        <begin position="49"/>
        <end position="75"/>
    </location>
</feature>
<dbReference type="PANTHER" id="PTHR31001">
    <property type="entry name" value="UNCHARACTERIZED TRANSCRIPTIONAL REGULATORY PROTEIN"/>
    <property type="match status" value="1"/>
</dbReference>
<feature type="compositionally biased region" description="Basic and acidic residues" evidence="3">
    <location>
        <begin position="677"/>
        <end position="694"/>
    </location>
</feature>
<dbReference type="Pfam" id="PF00172">
    <property type="entry name" value="Zn_clus"/>
    <property type="match status" value="1"/>
</dbReference>
<comment type="caution">
    <text evidence="5">The sequence shown here is derived from an EMBL/GenBank/DDBJ whole genome shotgun (WGS) entry which is preliminary data.</text>
</comment>
<dbReference type="OMA" id="AGCFPHR"/>
<name>A0A066XKR9_COLSU</name>
<dbReference type="EMBL" id="JMSE01000697">
    <property type="protein sequence ID" value="KDN68229.1"/>
    <property type="molecule type" value="Genomic_DNA"/>
</dbReference>
<feature type="region of interest" description="Disordered" evidence="3">
    <location>
        <begin position="92"/>
        <end position="115"/>
    </location>
</feature>
<organism evidence="5 6">
    <name type="scientific">Colletotrichum sublineola</name>
    <name type="common">Sorghum anthracnose fungus</name>
    <dbReference type="NCBI Taxonomy" id="1173701"/>
    <lineage>
        <taxon>Eukaryota</taxon>
        <taxon>Fungi</taxon>
        <taxon>Dikarya</taxon>
        <taxon>Ascomycota</taxon>
        <taxon>Pezizomycotina</taxon>
        <taxon>Sordariomycetes</taxon>
        <taxon>Hypocreomycetidae</taxon>
        <taxon>Glomerellales</taxon>
        <taxon>Glomerellaceae</taxon>
        <taxon>Colletotrichum</taxon>
        <taxon>Colletotrichum graminicola species complex</taxon>
    </lineage>
</organism>
<dbReference type="PANTHER" id="PTHR31001:SF76">
    <property type="entry name" value="ZN(2)-C6 FUNGAL-TYPE DOMAIN-CONTAINING PROTEIN"/>
    <property type="match status" value="1"/>
</dbReference>
<dbReference type="eggNOG" id="ENOG502RZ6Z">
    <property type="taxonomic scope" value="Eukaryota"/>
</dbReference>
<dbReference type="CDD" id="cd00067">
    <property type="entry name" value="GAL4"/>
    <property type="match status" value="1"/>
</dbReference>
<dbReference type="InterPro" id="IPR050613">
    <property type="entry name" value="Sec_Metabolite_Reg"/>
</dbReference>
<evidence type="ECO:0000259" key="4">
    <source>
        <dbReference type="PROSITE" id="PS50048"/>
    </source>
</evidence>
<dbReference type="PROSITE" id="PS50048">
    <property type="entry name" value="ZN2_CY6_FUNGAL_2"/>
    <property type="match status" value="1"/>
</dbReference>
<dbReference type="GO" id="GO:0005634">
    <property type="term" value="C:nucleus"/>
    <property type="evidence" value="ECO:0007669"/>
    <property type="project" value="UniProtKB-SubCell"/>
</dbReference>
<dbReference type="GO" id="GO:0008270">
    <property type="term" value="F:zinc ion binding"/>
    <property type="evidence" value="ECO:0007669"/>
    <property type="project" value="InterPro"/>
</dbReference>
<feature type="region of interest" description="Disordered" evidence="3">
    <location>
        <begin position="40"/>
        <end position="75"/>
    </location>
</feature>
<feature type="domain" description="Zn(2)-C6 fungal-type" evidence="4">
    <location>
        <begin position="12"/>
        <end position="43"/>
    </location>
</feature>
<dbReference type="Proteomes" id="UP000027238">
    <property type="component" value="Unassembled WGS sequence"/>
</dbReference>
<proteinExistence type="predicted"/>
<reference evidence="6" key="1">
    <citation type="journal article" date="2014" name="Genome Announc.">
        <title>Draft genome sequence of Colletotrichum sublineola, a destructive pathogen of cultivated sorghum.</title>
        <authorList>
            <person name="Baroncelli R."/>
            <person name="Sanz-Martin J.M."/>
            <person name="Rech G.E."/>
            <person name="Sukno S.A."/>
            <person name="Thon M.R."/>
        </authorList>
    </citation>
    <scope>NUCLEOTIDE SEQUENCE [LARGE SCALE GENOMIC DNA]</scope>
    <source>
        <strain evidence="6">TX430BB</strain>
    </source>
</reference>
<dbReference type="STRING" id="1173701.A0A066XKR9"/>
<evidence type="ECO:0000313" key="5">
    <source>
        <dbReference type="EMBL" id="KDN68229.1"/>
    </source>
</evidence>